<reference evidence="4" key="1">
    <citation type="submission" date="2013-11" db="EMBL/GenBank/DDBJ databases">
        <title>Genome sequence of the fusiform rust pathogen reveals effectors for host alternation and coevolution with pine.</title>
        <authorList>
            <consortium name="DOE Joint Genome Institute"/>
            <person name="Smith K."/>
            <person name="Pendleton A."/>
            <person name="Kubisiak T."/>
            <person name="Anderson C."/>
            <person name="Salamov A."/>
            <person name="Aerts A."/>
            <person name="Riley R."/>
            <person name="Clum A."/>
            <person name="Lindquist E."/>
            <person name="Ence D."/>
            <person name="Campbell M."/>
            <person name="Kronenberg Z."/>
            <person name="Feau N."/>
            <person name="Dhillon B."/>
            <person name="Hamelin R."/>
            <person name="Burleigh J."/>
            <person name="Smith J."/>
            <person name="Yandell M."/>
            <person name="Nelson C."/>
            <person name="Grigoriev I."/>
            <person name="Davis J."/>
        </authorList>
    </citation>
    <scope>NUCLEOTIDE SEQUENCE</scope>
    <source>
        <strain evidence="4">G11</strain>
    </source>
</reference>
<keyword evidence="2" id="KW-0472">Membrane</keyword>
<proteinExistence type="predicted"/>
<accession>A0A9P6T9C2</accession>
<dbReference type="AlphaFoldDB" id="A0A9P6T9C2"/>
<comment type="caution">
    <text evidence="4">The sequence shown here is derived from an EMBL/GenBank/DDBJ whole genome shotgun (WGS) entry which is preliminary data.</text>
</comment>
<evidence type="ECO:0000313" key="5">
    <source>
        <dbReference type="Proteomes" id="UP000886653"/>
    </source>
</evidence>
<sequence>MRGTSQFIERSRNSTDGQGSASLLTTNPCAIGIKLELNPQLWVDENMDEYMKTLGNQTIAEYTTSLGMPNSQGGLGFDIWAGQICYPAIGKDFLVMYSLEKWNAFMNNMYTSVESVTLMLMDISSAVVADFIPPGVGADMSIFGYAIATVVIGILATFTGVIAPLIIDYGAQAQKALYVGDTVGLANEINAGRQVSSANYMAARAAMDAKNIGLLNAAISAHDVTLVTEMAIRHKNLARGSEQFPVFHIPKEKMVEINKLLGLPEDAPRPHRLAKRDMMFEHTISKHRQRLHKRDTPNVFTYIRWSFMDTHLASLKLYLQDWISFTMQVALMAPMYSDKGVAPNFSGGAFMAPNPSWTTLAEQSKKLGYISLVSDLLTSLGYMATIGMEPCKGKGENGAWKGDKYLSHCNEKGLMLAIVAVQGDKIETKIHNVHLLKSKYNFEVEDLVNRAWDCQSKYGPYGNNTAPPPSTAESDCAFQMPVCDYTDEVSDVDGSFPNC</sequence>
<feature type="region of interest" description="Disordered" evidence="1">
    <location>
        <begin position="1"/>
        <end position="21"/>
    </location>
</feature>
<keyword evidence="2" id="KW-0812">Transmembrane</keyword>
<keyword evidence="5" id="KW-1185">Reference proteome</keyword>
<dbReference type="PANTHER" id="PTHR33339:SF1">
    <property type="entry name" value="LYSM DOMAIN-CONTAINING PROTEIN"/>
    <property type="match status" value="1"/>
</dbReference>
<gene>
    <name evidence="4" type="ORF">CROQUDRAFT_135012</name>
</gene>
<dbReference type="OrthoDB" id="2497877at2759"/>
<feature type="domain" description="DUF7872" evidence="3">
    <location>
        <begin position="296"/>
        <end position="488"/>
    </location>
</feature>
<dbReference type="PANTHER" id="PTHR33339">
    <property type="entry name" value="LYSM DOMAIN-CONTAINING PROTEIN"/>
    <property type="match status" value="1"/>
</dbReference>
<evidence type="ECO:0000256" key="2">
    <source>
        <dbReference type="SAM" id="Phobius"/>
    </source>
</evidence>
<feature type="transmembrane region" description="Helical" evidence="2">
    <location>
        <begin position="142"/>
        <end position="167"/>
    </location>
</feature>
<protein>
    <recommendedName>
        <fullName evidence="3">DUF7872 domain-containing protein</fullName>
    </recommendedName>
</protein>
<dbReference type="EMBL" id="MU167320">
    <property type="protein sequence ID" value="KAG0143409.1"/>
    <property type="molecule type" value="Genomic_DNA"/>
</dbReference>
<dbReference type="Pfam" id="PF25278">
    <property type="entry name" value="DUF7872"/>
    <property type="match status" value="1"/>
</dbReference>
<evidence type="ECO:0000259" key="3">
    <source>
        <dbReference type="Pfam" id="PF25278"/>
    </source>
</evidence>
<evidence type="ECO:0000256" key="1">
    <source>
        <dbReference type="SAM" id="MobiDB-lite"/>
    </source>
</evidence>
<dbReference type="InterPro" id="IPR057194">
    <property type="entry name" value="DUF7872"/>
</dbReference>
<keyword evidence="2" id="KW-1133">Transmembrane helix</keyword>
<evidence type="ECO:0000313" key="4">
    <source>
        <dbReference type="EMBL" id="KAG0143409.1"/>
    </source>
</evidence>
<dbReference type="Proteomes" id="UP000886653">
    <property type="component" value="Unassembled WGS sequence"/>
</dbReference>
<organism evidence="4 5">
    <name type="scientific">Cronartium quercuum f. sp. fusiforme G11</name>
    <dbReference type="NCBI Taxonomy" id="708437"/>
    <lineage>
        <taxon>Eukaryota</taxon>
        <taxon>Fungi</taxon>
        <taxon>Dikarya</taxon>
        <taxon>Basidiomycota</taxon>
        <taxon>Pucciniomycotina</taxon>
        <taxon>Pucciniomycetes</taxon>
        <taxon>Pucciniales</taxon>
        <taxon>Coleosporiaceae</taxon>
        <taxon>Cronartium</taxon>
    </lineage>
</organism>
<name>A0A9P6T9C2_9BASI</name>